<evidence type="ECO:0000313" key="1">
    <source>
        <dbReference type="EMBL" id="KKM96536.1"/>
    </source>
</evidence>
<sequence>MEGKIKFRILADRTTLELFANDGQIYMPIRTHINITEISELYSKFGKEFNMLEISELFPYKCNYAVSYTKPVIIGKGDNLVFSEGGKTKLVKMEVHELNSIWQ</sequence>
<dbReference type="EMBL" id="LAZR01005868">
    <property type="protein sequence ID" value="KKM96536.1"/>
    <property type="molecule type" value="Genomic_DNA"/>
</dbReference>
<name>A0A0F9MAZ9_9ZZZZ</name>
<accession>A0A0F9MAZ9</accession>
<gene>
    <name evidence="1" type="ORF">LCGC14_1177150</name>
</gene>
<comment type="caution">
    <text evidence="1">The sequence shown here is derived from an EMBL/GenBank/DDBJ whole genome shotgun (WGS) entry which is preliminary data.</text>
</comment>
<dbReference type="Gene3D" id="2.60.120.560">
    <property type="entry name" value="Exo-inulinase, domain 1"/>
    <property type="match status" value="1"/>
</dbReference>
<proteinExistence type="predicted"/>
<evidence type="ECO:0008006" key="2">
    <source>
        <dbReference type="Google" id="ProtNLM"/>
    </source>
</evidence>
<reference evidence="1" key="1">
    <citation type="journal article" date="2015" name="Nature">
        <title>Complex archaea that bridge the gap between prokaryotes and eukaryotes.</title>
        <authorList>
            <person name="Spang A."/>
            <person name="Saw J.H."/>
            <person name="Jorgensen S.L."/>
            <person name="Zaremba-Niedzwiedzka K."/>
            <person name="Martijn J."/>
            <person name="Lind A.E."/>
            <person name="van Eijk R."/>
            <person name="Schleper C."/>
            <person name="Guy L."/>
            <person name="Ettema T.J."/>
        </authorList>
    </citation>
    <scope>NUCLEOTIDE SEQUENCE</scope>
</reference>
<organism evidence="1">
    <name type="scientific">marine sediment metagenome</name>
    <dbReference type="NCBI Taxonomy" id="412755"/>
    <lineage>
        <taxon>unclassified sequences</taxon>
        <taxon>metagenomes</taxon>
        <taxon>ecological metagenomes</taxon>
    </lineage>
</organism>
<dbReference type="AlphaFoldDB" id="A0A0F9MAZ9"/>
<protein>
    <recommendedName>
        <fullName evidence="2">Glycosyl hydrolase family 32 C-terminal domain-containing protein</fullName>
    </recommendedName>
</protein>